<evidence type="ECO:0000313" key="2">
    <source>
        <dbReference type="Proteomes" id="UP001159363"/>
    </source>
</evidence>
<comment type="caution">
    <text evidence="1">The sequence shown here is derived from an EMBL/GenBank/DDBJ whole genome shotgun (WGS) entry which is preliminary data.</text>
</comment>
<dbReference type="Proteomes" id="UP001159363">
    <property type="component" value="Chromosome 4"/>
</dbReference>
<keyword evidence="2" id="KW-1185">Reference proteome</keyword>
<accession>A0ABQ9HI26</accession>
<dbReference type="EMBL" id="JARBHB010000005">
    <property type="protein sequence ID" value="KAJ8883870.1"/>
    <property type="molecule type" value="Genomic_DNA"/>
</dbReference>
<organism evidence="1 2">
    <name type="scientific">Dryococelus australis</name>
    <dbReference type="NCBI Taxonomy" id="614101"/>
    <lineage>
        <taxon>Eukaryota</taxon>
        <taxon>Metazoa</taxon>
        <taxon>Ecdysozoa</taxon>
        <taxon>Arthropoda</taxon>
        <taxon>Hexapoda</taxon>
        <taxon>Insecta</taxon>
        <taxon>Pterygota</taxon>
        <taxon>Neoptera</taxon>
        <taxon>Polyneoptera</taxon>
        <taxon>Phasmatodea</taxon>
        <taxon>Verophasmatodea</taxon>
        <taxon>Anareolatae</taxon>
        <taxon>Phasmatidae</taxon>
        <taxon>Eurycanthinae</taxon>
        <taxon>Dryococelus</taxon>
    </lineage>
</organism>
<evidence type="ECO:0000313" key="1">
    <source>
        <dbReference type="EMBL" id="KAJ8883870.1"/>
    </source>
</evidence>
<evidence type="ECO:0008006" key="3">
    <source>
        <dbReference type="Google" id="ProtNLM"/>
    </source>
</evidence>
<proteinExistence type="predicted"/>
<gene>
    <name evidence="1" type="ORF">PR048_015725</name>
</gene>
<protein>
    <recommendedName>
        <fullName evidence="3">Secreted protein</fullName>
    </recommendedName>
</protein>
<name>A0ABQ9HI26_9NEOP</name>
<feature type="non-terminal residue" evidence="1">
    <location>
        <position position="79"/>
    </location>
</feature>
<reference evidence="1 2" key="1">
    <citation type="submission" date="2023-02" db="EMBL/GenBank/DDBJ databases">
        <title>LHISI_Scaffold_Assembly.</title>
        <authorList>
            <person name="Stuart O.P."/>
            <person name="Cleave R."/>
            <person name="Magrath M.J.L."/>
            <person name="Mikheyev A.S."/>
        </authorList>
    </citation>
    <scope>NUCLEOTIDE SEQUENCE [LARGE SCALE GENOMIC DNA]</scope>
    <source>
        <strain evidence="1">Daus_M_001</strain>
        <tissue evidence="1">Leg muscle</tissue>
    </source>
</reference>
<sequence>MSHLETNQPTLTIDLLYCTAIIVLLRTRTISDLQCICLPPPPPPVIQEGRVHHTQIFSCKTYTECWGFNSFFYRTTKNS</sequence>